<keyword evidence="3" id="KW-0472">Membrane</keyword>
<evidence type="ECO:0000256" key="3">
    <source>
        <dbReference type="SAM" id="Phobius"/>
    </source>
</evidence>
<keyword evidence="3" id="KW-0812">Transmembrane</keyword>
<dbReference type="PANTHER" id="PTHR11937">
    <property type="entry name" value="ACTIN"/>
    <property type="match status" value="1"/>
</dbReference>
<comment type="similarity">
    <text evidence="2">Belongs to the actin family.</text>
</comment>
<evidence type="ECO:0000313" key="4">
    <source>
        <dbReference type="EMBL" id="EGB09077.1"/>
    </source>
</evidence>
<dbReference type="InterPro" id="IPR043129">
    <property type="entry name" value="ATPase_NBD"/>
</dbReference>
<dbReference type="Pfam" id="PF00022">
    <property type="entry name" value="Actin"/>
    <property type="match status" value="2"/>
</dbReference>
<keyword evidence="3" id="KW-1133">Transmembrane helix</keyword>
<evidence type="ECO:0000256" key="1">
    <source>
        <dbReference type="ARBA" id="ARBA00049360"/>
    </source>
</evidence>
<protein>
    <recommendedName>
        <fullName evidence="6">Actin</fullName>
    </recommendedName>
</protein>
<accession>F0Y7J2</accession>
<organism evidence="5">
    <name type="scientific">Aureococcus anophagefferens</name>
    <name type="common">Harmful bloom alga</name>
    <dbReference type="NCBI Taxonomy" id="44056"/>
    <lineage>
        <taxon>Eukaryota</taxon>
        <taxon>Sar</taxon>
        <taxon>Stramenopiles</taxon>
        <taxon>Ochrophyta</taxon>
        <taxon>Pelagophyceae</taxon>
        <taxon>Pelagomonadales</taxon>
        <taxon>Pelagomonadaceae</taxon>
        <taxon>Aureococcus</taxon>
    </lineage>
</organism>
<name>F0Y7J2_AURAN</name>
<evidence type="ECO:0000313" key="5">
    <source>
        <dbReference type="Proteomes" id="UP000002729"/>
    </source>
</evidence>
<dbReference type="OrthoDB" id="186715at2759"/>
<dbReference type="InterPro" id="IPR004000">
    <property type="entry name" value="Actin"/>
</dbReference>
<evidence type="ECO:0008006" key="6">
    <source>
        <dbReference type="Google" id="ProtNLM"/>
    </source>
</evidence>
<feature type="transmembrane region" description="Helical" evidence="3">
    <location>
        <begin position="255"/>
        <end position="277"/>
    </location>
</feature>
<evidence type="ECO:0000256" key="2">
    <source>
        <dbReference type="RuleBase" id="RU000487"/>
    </source>
</evidence>
<dbReference type="RefSeq" id="XP_009036202.1">
    <property type="nucleotide sequence ID" value="XM_009037954.1"/>
</dbReference>
<dbReference type="GeneID" id="20222696"/>
<comment type="catalytic activity">
    <reaction evidence="1">
        <text>ATP + H2O = ADP + phosphate + H(+)</text>
        <dbReference type="Rhea" id="RHEA:13065"/>
        <dbReference type="ChEBI" id="CHEBI:15377"/>
        <dbReference type="ChEBI" id="CHEBI:15378"/>
        <dbReference type="ChEBI" id="CHEBI:30616"/>
        <dbReference type="ChEBI" id="CHEBI:43474"/>
        <dbReference type="ChEBI" id="CHEBI:456216"/>
    </reaction>
</comment>
<dbReference type="AlphaFoldDB" id="F0Y7J2"/>
<feature type="transmembrane region" description="Helical" evidence="3">
    <location>
        <begin position="297"/>
        <end position="319"/>
    </location>
</feature>
<dbReference type="Gene3D" id="3.30.420.40">
    <property type="match status" value="2"/>
</dbReference>
<dbReference type="SMART" id="SM00268">
    <property type="entry name" value="ACTIN"/>
    <property type="match status" value="1"/>
</dbReference>
<sequence length="340" mass="35174">METDEVTVIIDAGSTCLRCGLAGDDQPRVTIPCEFAGRRQSDVSDGGEAPRPRCPLEGGVVKHWDAMEALWRRAFAELNVDPRGAAVMLSEAVGNPAPAREKTTQIFFEKLGARALYLAPAAVLRTYAAGRTTALVLDVGDRRASAVPVHEGFALTAATVALPVAGRDVTAHLQKALRVDEAAARAVKESACAVRGGGADEAALPATYTLPDGTAISLGDERFAAPEVLFAASPAAPQAVVDAVGKCDKDYAKELYPALLLAGGSTLLPGFGLRLHAGVLALAPTSKATLADAPHRLTGGFVGASILTSITAFTAMFVSRADYDAKGGRVVHDKCPASGC</sequence>
<dbReference type="Proteomes" id="UP000002729">
    <property type="component" value="Unassembled WGS sequence"/>
</dbReference>
<dbReference type="SUPFAM" id="SSF53067">
    <property type="entry name" value="Actin-like ATPase domain"/>
    <property type="match status" value="2"/>
</dbReference>
<dbReference type="Gene3D" id="3.90.640.10">
    <property type="entry name" value="Actin, Chain A, domain 4"/>
    <property type="match status" value="1"/>
</dbReference>
<gene>
    <name evidence="4" type="ORF">AURANDRAFT_58969</name>
</gene>
<keyword evidence="5" id="KW-1185">Reference proteome</keyword>
<dbReference type="KEGG" id="aaf:AURANDRAFT_58969"/>
<proteinExistence type="inferred from homology"/>
<dbReference type="PRINTS" id="PR00190">
    <property type="entry name" value="ACTIN"/>
</dbReference>
<dbReference type="EMBL" id="GL833126">
    <property type="protein sequence ID" value="EGB09077.1"/>
    <property type="molecule type" value="Genomic_DNA"/>
</dbReference>
<dbReference type="eggNOG" id="KOG0676">
    <property type="taxonomic scope" value="Eukaryota"/>
</dbReference>
<reference evidence="4 5" key="1">
    <citation type="journal article" date="2011" name="Proc. Natl. Acad. Sci. U.S.A.">
        <title>Niche of harmful alga Aureococcus anophagefferens revealed through ecogenomics.</title>
        <authorList>
            <person name="Gobler C.J."/>
            <person name="Berry D.L."/>
            <person name="Dyhrman S.T."/>
            <person name="Wilhelm S.W."/>
            <person name="Salamov A."/>
            <person name="Lobanov A.V."/>
            <person name="Zhang Y."/>
            <person name="Collier J.L."/>
            <person name="Wurch L.L."/>
            <person name="Kustka A.B."/>
            <person name="Dill B.D."/>
            <person name="Shah M."/>
            <person name="VerBerkmoes N.C."/>
            <person name="Kuo A."/>
            <person name="Terry A."/>
            <person name="Pangilinan J."/>
            <person name="Lindquist E.A."/>
            <person name="Lucas S."/>
            <person name="Paulsen I.T."/>
            <person name="Hattenrath-Lehmann T.K."/>
            <person name="Talmage S.C."/>
            <person name="Walker E.A."/>
            <person name="Koch F."/>
            <person name="Burson A.M."/>
            <person name="Marcoval M.A."/>
            <person name="Tang Y.Z."/>
            <person name="Lecleir G.R."/>
            <person name="Coyne K.J."/>
            <person name="Berg G.M."/>
            <person name="Bertrand E.M."/>
            <person name="Saito M.A."/>
            <person name="Gladyshev V.N."/>
            <person name="Grigoriev I.V."/>
        </authorList>
    </citation>
    <scope>NUCLEOTIDE SEQUENCE [LARGE SCALE GENOMIC DNA]</scope>
    <source>
        <strain evidence="5">CCMP 1984</strain>
    </source>
</reference>
<dbReference type="InParanoid" id="F0Y7J2"/>